<name>A0A5B8QX03_9GAMM</name>
<accession>A0A5B8QX03</accession>
<evidence type="ECO:0000259" key="1">
    <source>
        <dbReference type="Pfam" id="PF06276"/>
    </source>
</evidence>
<dbReference type="GO" id="GO:0051537">
    <property type="term" value="F:2 iron, 2 sulfur cluster binding"/>
    <property type="evidence" value="ECO:0007669"/>
    <property type="project" value="InterPro"/>
</dbReference>
<dbReference type="Proteomes" id="UP000321124">
    <property type="component" value="Chromosome"/>
</dbReference>
<dbReference type="Pfam" id="PF06276">
    <property type="entry name" value="FhuF"/>
    <property type="match status" value="1"/>
</dbReference>
<evidence type="ECO:0000259" key="2">
    <source>
        <dbReference type="Pfam" id="PF11575"/>
    </source>
</evidence>
<dbReference type="Pfam" id="PF11575">
    <property type="entry name" value="FhuF_C"/>
    <property type="match status" value="1"/>
</dbReference>
<dbReference type="EMBL" id="CP031775">
    <property type="protein sequence ID" value="QDZ90528.1"/>
    <property type="molecule type" value="Genomic_DNA"/>
</dbReference>
<dbReference type="GO" id="GO:0003824">
    <property type="term" value="F:catalytic activity"/>
    <property type="evidence" value="ECO:0007669"/>
    <property type="project" value="UniProtKB-ARBA"/>
</dbReference>
<organism evidence="3 4">
    <name type="scientific">Shewanella decolorationis</name>
    <dbReference type="NCBI Taxonomy" id="256839"/>
    <lineage>
        <taxon>Bacteria</taxon>
        <taxon>Pseudomonadati</taxon>
        <taxon>Pseudomonadota</taxon>
        <taxon>Gammaproteobacteria</taxon>
        <taxon>Alteromonadales</taxon>
        <taxon>Shewanellaceae</taxon>
        <taxon>Shewanella</taxon>
    </lineage>
</organism>
<evidence type="ECO:0000313" key="4">
    <source>
        <dbReference type="Proteomes" id="UP000321124"/>
    </source>
</evidence>
<feature type="domain" description="Ferric siderophore reductase C-terminal" evidence="2">
    <location>
        <begin position="317"/>
        <end position="337"/>
    </location>
</feature>
<dbReference type="InterPro" id="IPR022770">
    <property type="entry name" value="IucA/IucC-like_C"/>
</dbReference>
<gene>
    <name evidence="3" type="primary">fhuF</name>
    <name evidence="3" type="ORF">D0436_08605</name>
</gene>
<dbReference type="InterPro" id="IPR008090">
    <property type="entry name" value="Fe_iron_reduct"/>
</dbReference>
<dbReference type="AlphaFoldDB" id="A0A5B8QX03"/>
<evidence type="ECO:0000313" key="3">
    <source>
        <dbReference type="EMBL" id="QDZ90528.1"/>
    </source>
</evidence>
<proteinExistence type="predicted"/>
<sequence length="349" mass="39192">MARQGESAPALVKLSSKTKLSHTKHCHSKCSQSLNTASAKETELGLTNNQMDLTKSQMDLTQVAQEFNQCLAQRAPFYAQHFVVTTKPQGLCFDTWSQPAVYQQLLLDFAKAYPPLAKTTSSIPTGKIPEQILLSHSHNSKALHSLWGQWYFGLLVPPMLEWIINAPHSLASTIEQIDIAPEHFYLRPHDSGRVAGFEFQLTLTPQVKTAIVKAAIVKTTVLTPHRERQLIQWIQRHLVPSVERLTGLSPTPAKLYWSHLGYLIHWYLGEMALPEIEFVHLKELLFNTKAFEDGEANPLYNSINLLPASASHADNIRRVCCLRYQLTNSHRCGDCPLATRAQAKRAAQA</sequence>
<dbReference type="NCBIfam" id="TIGR03951">
    <property type="entry name" value="Fe_III_red_FhuF"/>
    <property type="match status" value="1"/>
</dbReference>
<protein>
    <submittedName>
        <fullName evidence="3">Siderophore-iron reductase FhuF</fullName>
    </submittedName>
</protein>
<dbReference type="InterPro" id="IPR024726">
    <property type="entry name" value="FhuF_C"/>
</dbReference>
<dbReference type="KEGG" id="sdeo:D0436_08605"/>
<reference evidence="3 4" key="1">
    <citation type="journal article" date="2019" name="Ecotoxicol. Environ. Saf.">
        <title>Microbial characterization of heavy metal resistant bacterial strains isolated from an electroplating wastewater treatment plant.</title>
        <authorList>
            <person name="Cai X."/>
            <person name="Zheng X."/>
            <person name="Zhang D."/>
            <person name="Iqbal W."/>
            <person name="Liu C."/>
            <person name="Yang B."/>
            <person name="Zhao X."/>
            <person name="Lu X."/>
            <person name="Mao Y."/>
        </authorList>
    </citation>
    <scope>NUCLEOTIDE SEQUENCE [LARGE SCALE GENOMIC DNA]</scope>
    <source>
        <strain evidence="3 4">Ni1-3</strain>
    </source>
</reference>
<dbReference type="RefSeq" id="WP_133178946.1">
    <property type="nucleotide sequence ID" value="NZ_CP031775.2"/>
</dbReference>
<dbReference type="OrthoDB" id="5918327at2"/>
<feature type="domain" description="Aerobactin siderophore biosynthesis IucA/IucC-like C-terminal" evidence="1">
    <location>
        <begin position="145"/>
        <end position="304"/>
    </location>
</feature>